<evidence type="ECO:0000256" key="2">
    <source>
        <dbReference type="ARBA" id="ARBA00007837"/>
    </source>
</evidence>
<keyword evidence="14" id="KW-1185">Reference proteome</keyword>
<name>A0ABP9HVS8_9ACTN</name>
<comment type="similarity">
    <text evidence="2">Belongs to the PEP-utilizing enzyme family.</text>
</comment>
<evidence type="ECO:0000313" key="13">
    <source>
        <dbReference type="EMBL" id="GAA4980001.1"/>
    </source>
</evidence>
<proteinExistence type="inferred from homology"/>
<evidence type="ECO:0000256" key="4">
    <source>
        <dbReference type="ARBA" id="ARBA00022679"/>
    </source>
</evidence>
<accession>A0ABP9HVS8</accession>
<keyword evidence="6" id="KW-0418">Kinase</keyword>
<keyword evidence="5" id="KW-0479">Metal-binding</keyword>
<dbReference type="Pfam" id="PF00391">
    <property type="entry name" value="PEP-utilizers"/>
    <property type="match status" value="1"/>
</dbReference>
<feature type="compositionally biased region" description="Basic and acidic residues" evidence="9">
    <location>
        <begin position="185"/>
        <end position="196"/>
    </location>
</feature>
<organism evidence="13 14">
    <name type="scientific">Yinghuangia aomiensis</name>
    <dbReference type="NCBI Taxonomy" id="676205"/>
    <lineage>
        <taxon>Bacteria</taxon>
        <taxon>Bacillati</taxon>
        <taxon>Actinomycetota</taxon>
        <taxon>Actinomycetes</taxon>
        <taxon>Kitasatosporales</taxon>
        <taxon>Streptomycetaceae</taxon>
        <taxon>Yinghuangia</taxon>
    </lineage>
</organism>
<dbReference type="InterPro" id="IPR000121">
    <property type="entry name" value="PEP_util_C"/>
</dbReference>
<sequence>MRGGEDGGNDPEGRGGSAGADPTDAAEGTAGKAGRGDQRAPAVADPHRPDGAEGAEGAPERVAEGHAARAERTGPGAGGGRGNAVPGGLSAGDSPARGPITAGSSAVAGIAAAPGVAVGWAMSVDRSGPDSPHAASRTCAAAPADRTDPAGSTHARPDTTASATEPPAGHPSPPAAGPTPAVPDPDTRSAAERVSHTPDGGPAPSPRSSVPTVPTAAEALQAVATELSALAEHLRADGQSAESDIVAVTALIATDPALRALAEDLADGGLTPAEAVVAAANRHADALAALGDPLFADRAADVRHIGRRTAAILAGNDRREPVGDLVLLGDELAAADLLAPGRSPVAAVSARGGPTGHLAVVARSLGIPLVLGIAPEVLRGADGHRVLVDGGRGSIAVDPDVADIAPQFPVPDESPHPLPPRATRTRDGQRIRVGANIGSHREALAARQHGAEYVGLLRTELPFLGADHWPDADEHTAALVPLLRDGPAGPAVVRTLDFAADKRPAFAADDPAACRSDDVLRAQFAGILAAAATTAHPVHILLPMVADAVEFAHCRRLLADACRAAGTREPPLGAMVERESAVADAEALAAAADFLSVGTNDLTPALVGLPRHDPRLVPAMAGTPTVLRALQRVVAAGHAHDRTVSVCGDAAADPSVLPLLVGLGVDAVSVAPPALAAVRAQIAGLDVTRCTESARRRLAADH</sequence>
<feature type="domain" description="Phosphotransferase system enzyme I N-terminal" evidence="12">
    <location>
        <begin position="217"/>
        <end position="298"/>
    </location>
</feature>
<keyword evidence="7" id="KW-0460">Magnesium</keyword>
<feature type="domain" description="PEP-utilising enzyme C-terminal" evidence="11">
    <location>
        <begin position="423"/>
        <end position="685"/>
    </location>
</feature>
<dbReference type="PRINTS" id="PR01736">
    <property type="entry name" value="PHPHTRNFRASE"/>
</dbReference>
<dbReference type="InterPro" id="IPR008731">
    <property type="entry name" value="PTS_EIN"/>
</dbReference>
<dbReference type="InterPro" id="IPR036618">
    <property type="entry name" value="PtsI_HPr-bd_sf"/>
</dbReference>
<comment type="cofactor">
    <cofactor evidence="1">
        <name>Mg(2+)</name>
        <dbReference type="ChEBI" id="CHEBI:18420"/>
    </cofactor>
</comment>
<dbReference type="EMBL" id="BAABHS010000022">
    <property type="protein sequence ID" value="GAA4980001.1"/>
    <property type="molecule type" value="Genomic_DNA"/>
</dbReference>
<dbReference type="PANTHER" id="PTHR46244">
    <property type="entry name" value="PHOSPHOENOLPYRUVATE-PROTEIN PHOSPHOTRANSFERASE"/>
    <property type="match status" value="1"/>
</dbReference>
<dbReference type="InterPro" id="IPR050499">
    <property type="entry name" value="PEP-utilizing_PTS_enzyme"/>
</dbReference>
<dbReference type="SUPFAM" id="SSF51621">
    <property type="entry name" value="Phosphoenolpyruvate/pyruvate domain"/>
    <property type="match status" value="1"/>
</dbReference>
<dbReference type="Pfam" id="PF05524">
    <property type="entry name" value="PEP-utilisers_N"/>
    <property type="match status" value="1"/>
</dbReference>
<evidence type="ECO:0000256" key="7">
    <source>
        <dbReference type="ARBA" id="ARBA00022842"/>
    </source>
</evidence>
<protein>
    <recommendedName>
        <fullName evidence="3">Phosphoenolpyruvate-protein phosphotransferase</fullName>
    </recommendedName>
    <alternativeName>
        <fullName evidence="8">Phosphotransferase system, enzyme I</fullName>
    </alternativeName>
</protein>
<dbReference type="RefSeq" id="WP_345678489.1">
    <property type="nucleotide sequence ID" value="NZ_BAABHS010000022.1"/>
</dbReference>
<dbReference type="Pfam" id="PF02896">
    <property type="entry name" value="PEP-utilizers_C"/>
    <property type="match status" value="1"/>
</dbReference>
<dbReference type="Gene3D" id="3.50.30.10">
    <property type="entry name" value="Phosphohistidine domain"/>
    <property type="match status" value="1"/>
</dbReference>
<dbReference type="Gene3D" id="3.20.20.60">
    <property type="entry name" value="Phosphoenolpyruvate-binding domains"/>
    <property type="match status" value="1"/>
</dbReference>
<evidence type="ECO:0000256" key="8">
    <source>
        <dbReference type="ARBA" id="ARBA00033235"/>
    </source>
</evidence>
<feature type="compositionally biased region" description="Basic and acidic residues" evidence="9">
    <location>
        <begin position="58"/>
        <end position="72"/>
    </location>
</feature>
<evidence type="ECO:0000259" key="12">
    <source>
        <dbReference type="Pfam" id="PF05524"/>
    </source>
</evidence>
<keyword evidence="4" id="KW-0808">Transferase</keyword>
<comment type="caution">
    <text evidence="13">The sequence shown here is derived from an EMBL/GenBank/DDBJ whole genome shotgun (WGS) entry which is preliminary data.</text>
</comment>
<dbReference type="SUPFAM" id="SSF52009">
    <property type="entry name" value="Phosphohistidine domain"/>
    <property type="match status" value="1"/>
</dbReference>
<evidence type="ECO:0000313" key="14">
    <source>
        <dbReference type="Proteomes" id="UP001500466"/>
    </source>
</evidence>
<evidence type="ECO:0000259" key="11">
    <source>
        <dbReference type="Pfam" id="PF02896"/>
    </source>
</evidence>
<evidence type="ECO:0000256" key="9">
    <source>
        <dbReference type="SAM" id="MobiDB-lite"/>
    </source>
</evidence>
<dbReference type="InterPro" id="IPR008279">
    <property type="entry name" value="PEP-util_enz_mobile_dom"/>
</dbReference>
<feature type="region of interest" description="Disordered" evidence="9">
    <location>
        <begin position="1"/>
        <end position="102"/>
    </location>
</feature>
<evidence type="ECO:0000256" key="1">
    <source>
        <dbReference type="ARBA" id="ARBA00001946"/>
    </source>
</evidence>
<evidence type="ECO:0000256" key="6">
    <source>
        <dbReference type="ARBA" id="ARBA00022777"/>
    </source>
</evidence>
<feature type="region of interest" description="Disordered" evidence="9">
    <location>
        <begin position="122"/>
        <end position="213"/>
    </location>
</feature>
<evidence type="ECO:0000259" key="10">
    <source>
        <dbReference type="Pfam" id="PF00391"/>
    </source>
</evidence>
<dbReference type="Gene3D" id="1.10.274.10">
    <property type="entry name" value="PtsI, HPr-binding domain"/>
    <property type="match status" value="1"/>
</dbReference>
<evidence type="ECO:0000256" key="5">
    <source>
        <dbReference type="ARBA" id="ARBA00022723"/>
    </source>
</evidence>
<feature type="domain" description="PEP-utilising enzyme mobile" evidence="10">
    <location>
        <begin position="326"/>
        <end position="393"/>
    </location>
</feature>
<gene>
    <name evidence="13" type="ORF">GCM10023205_56080</name>
</gene>
<feature type="compositionally biased region" description="Pro residues" evidence="9">
    <location>
        <begin position="168"/>
        <end position="183"/>
    </location>
</feature>
<dbReference type="SUPFAM" id="SSF47831">
    <property type="entry name" value="Enzyme I of the PEP:sugar phosphotransferase system HPr-binding (sub)domain"/>
    <property type="match status" value="1"/>
</dbReference>
<evidence type="ECO:0000256" key="3">
    <source>
        <dbReference type="ARBA" id="ARBA00016544"/>
    </source>
</evidence>
<dbReference type="PANTHER" id="PTHR46244:SF3">
    <property type="entry name" value="PHOSPHOENOLPYRUVATE-PROTEIN PHOSPHOTRANSFERASE"/>
    <property type="match status" value="1"/>
</dbReference>
<reference evidence="14" key="1">
    <citation type="journal article" date="2019" name="Int. J. Syst. Evol. Microbiol.">
        <title>The Global Catalogue of Microorganisms (GCM) 10K type strain sequencing project: providing services to taxonomists for standard genome sequencing and annotation.</title>
        <authorList>
            <consortium name="The Broad Institute Genomics Platform"/>
            <consortium name="The Broad Institute Genome Sequencing Center for Infectious Disease"/>
            <person name="Wu L."/>
            <person name="Ma J."/>
        </authorList>
    </citation>
    <scope>NUCLEOTIDE SEQUENCE [LARGE SCALE GENOMIC DNA]</scope>
    <source>
        <strain evidence="14">JCM 17986</strain>
    </source>
</reference>
<dbReference type="InterPro" id="IPR036637">
    <property type="entry name" value="Phosphohistidine_dom_sf"/>
</dbReference>
<dbReference type="InterPro" id="IPR015813">
    <property type="entry name" value="Pyrv/PenolPyrv_kinase-like_dom"/>
</dbReference>
<dbReference type="InterPro" id="IPR040442">
    <property type="entry name" value="Pyrv_kinase-like_dom_sf"/>
</dbReference>
<dbReference type="Proteomes" id="UP001500466">
    <property type="component" value="Unassembled WGS sequence"/>
</dbReference>